<accession>A0A5N5I7H9</accession>
<reference evidence="2" key="2">
    <citation type="submission" date="2019-10" db="EMBL/GenBank/DDBJ databases">
        <title>A de novo genome assembly of a pear dwarfing rootstock.</title>
        <authorList>
            <person name="Wang F."/>
            <person name="Wang J."/>
            <person name="Li S."/>
            <person name="Zhang Y."/>
            <person name="Fang M."/>
            <person name="Ma L."/>
            <person name="Zhao Y."/>
            <person name="Jiang S."/>
        </authorList>
    </citation>
    <scope>NUCLEOTIDE SEQUENCE [LARGE SCALE GENOMIC DNA]</scope>
</reference>
<keyword evidence="2" id="KW-1185">Reference proteome</keyword>
<comment type="caution">
    <text evidence="1">The sequence shown here is derived from an EMBL/GenBank/DDBJ whole genome shotgun (WGS) entry which is preliminary data.</text>
</comment>
<protein>
    <submittedName>
        <fullName evidence="1">E3 ubiquitin-protein ligase RGLG2-like</fullName>
    </submittedName>
</protein>
<name>A0A5N5I7H9_9ROSA</name>
<proteinExistence type="predicted"/>
<organism evidence="1 2">
    <name type="scientific">Pyrus ussuriensis x Pyrus communis</name>
    <dbReference type="NCBI Taxonomy" id="2448454"/>
    <lineage>
        <taxon>Eukaryota</taxon>
        <taxon>Viridiplantae</taxon>
        <taxon>Streptophyta</taxon>
        <taxon>Embryophyta</taxon>
        <taxon>Tracheophyta</taxon>
        <taxon>Spermatophyta</taxon>
        <taxon>Magnoliopsida</taxon>
        <taxon>eudicotyledons</taxon>
        <taxon>Gunneridae</taxon>
        <taxon>Pentapetalae</taxon>
        <taxon>rosids</taxon>
        <taxon>fabids</taxon>
        <taxon>Rosales</taxon>
        <taxon>Rosaceae</taxon>
        <taxon>Amygdaloideae</taxon>
        <taxon>Maleae</taxon>
        <taxon>Pyrus</taxon>
    </lineage>
</organism>
<dbReference type="EMBL" id="SMOL01000143">
    <property type="protein sequence ID" value="KAB2631514.1"/>
    <property type="molecule type" value="Genomic_DNA"/>
</dbReference>
<gene>
    <name evidence="1" type="ORF">D8674_009033</name>
</gene>
<reference evidence="1 2" key="1">
    <citation type="submission" date="2019-09" db="EMBL/GenBank/DDBJ databases">
        <authorList>
            <person name="Ou C."/>
        </authorList>
    </citation>
    <scope>NUCLEOTIDE SEQUENCE [LARGE SCALE GENOMIC DNA]</scope>
    <source>
        <strain evidence="1">S2</strain>
        <tissue evidence="1">Leaf</tissue>
    </source>
</reference>
<reference evidence="1 2" key="3">
    <citation type="submission" date="2019-11" db="EMBL/GenBank/DDBJ databases">
        <title>A de novo genome assembly of a pear dwarfing rootstock.</title>
        <authorList>
            <person name="Wang F."/>
            <person name="Wang J."/>
            <person name="Li S."/>
            <person name="Zhang Y."/>
            <person name="Fang M."/>
            <person name="Ma L."/>
            <person name="Zhao Y."/>
            <person name="Jiang S."/>
        </authorList>
    </citation>
    <scope>NUCLEOTIDE SEQUENCE [LARGE SCALE GENOMIC DNA]</scope>
    <source>
        <strain evidence="1">S2</strain>
        <tissue evidence="1">Leaf</tissue>
    </source>
</reference>
<sequence>MHFNNAKAEVFLIETFSSSPISRFCKNSEQSEWQFFPRVPLCPPHYGKSSSGTTAPPAASSTKENEVCTICYDNPMDIALGCKNRFWCPICLANPKGMALRCGYQTCSNVDVTFSHAQNVEVLGPQCSCTNNSSSSL</sequence>
<evidence type="ECO:0000313" key="1">
    <source>
        <dbReference type="EMBL" id="KAB2631514.1"/>
    </source>
</evidence>
<dbReference type="Proteomes" id="UP000327157">
    <property type="component" value="Chromosome 12"/>
</dbReference>
<evidence type="ECO:0000313" key="2">
    <source>
        <dbReference type="Proteomes" id="UP000327157"/>
    </source>
</evidence>
<dbReference type="AlphaFoldDB" id="A0A5N5I7H9"/>